<evidence type="ECO:0000256" key="1">
    <source>
        <dbReference type="SAM" id="SignalP"/>
    </source>
</evidence>
<keyword evidence="1" id="KW-0732">Signal</keyword>
<name>A0A9X2KJJ3_9SPHN</name>
<dbReference type="Proteomes" id="UP001139451">
    <property type="component" value="Unassembled WGS sequence"/>
</dbReference>
<feature type="chain" id="PRO_5040732783" description="Secreted protein" evidence="1">
    <location>
        <begin position="23"/>
        <end position="189"/>
    </location>
</feature>
<evidence type="ECO:0008006" key="4">
    <source>
        <dbReference type="Google" id="ProtNLM"/>
    </source>
</evidence>
<proteinExistence type="predicted"/>
<keyword evidence="3" id="KW-1185">Reference proteome</keyword>
<evidence type="ECO:0000313" key="3">
    <source>
        <dbReference type="Proteomes" id="UP001139451"/>
    </source>
</evidence>
<accession>A0A9X2KJJ3</accession>
<comment type="caution">
    <text evidence="2">The sequence shown here is derived from an EMBL/GenBank/DDBJ whole genome shotgun (WGS) entry which is preliminary data.</text>
</comment>
<gene>
    <name evidence="2" type="ORF">M9978_03830</name>
</gene>
<organism evidence="2 3">
    <name type="scientific">Sphingomonas tagetis</name>
    <dbReference type="NCBI Taxonomy" id="2949092"/>
    <lineage>
        <taxon>Bacteria</taxon>
        <taxon>Pseudomonadati</taxon>
        <taxon>Pseudomonadota</taxon>
        <taxon>Alphaproteobacteria</taxon>
        <taxon>Sphingomonadales</taxon>
        <taxon>Sphingomonadaceae</taxon>
        <taxon>Sphingomonas</taxon>
    </lineage>
</organism>
<reference evidence="2" key="1">
    <citation type="submission" date="2022-05" db="EMBL/GenBank/DDBJ databases">
        <title>Sphingomonas sp. strain MG17 Genome sequencing and assembly.</title>
        <authorList>
            <person name="Kim I."/>
        </authorList>
    </citation>
    <scope>NUCLEOTIDE SEQUENCE</scope>
    <source>
        <strain evidence="2">MG17</strain>
    </source>
</reference>
<dbReference type="AlphaFoldDB" id="A0A9X2KJJ3"/>
<sequence length="189" mass="18330">MRVLILGMAAATAAMIPGTASAQQATDTSTGTVTVGGTVARLCILGTPSRANVDVGQMAVTSGARVGRIAVIGSQSVTLPGSFCNFAGSALTVAVTALVLNNAAPVQPGFSKAVNYTATATNWAVTSTAATSAATAAGGTPTATSTGATQPTPKIADVNVTLSDFTAPSDALLTAGTYNGVVVVTLGPA</sequence>
<feature type="signal peptide" evidence="1">
    <location>
        <begin position="1"/>
        <end position="22"/>
    </location>
</feature>
<dbReference type="EMBL" id="JAMLDX010000002">
    <property type="protein sequence ID" value="MCP3729549.1"/>
    <property type="molecule type" value="Genomic_DNA"/>
</dbReference>
<dbReference type="RefSeq" id="WP_254291534.1">
    <property type="nucleotide sequence ID" value="NZ_JAMLDX010000002.1"/>
</dbReference>
<evidence type="ECO:0000313" key="2">
    <source>
        <dbReference type="EMBL" id="MCP3729549.1"/>
    </source>
</evidence>
<protein>
    <recommendedName>
        <fullName evidence="4">Secreted protein</fullName>
    </recommendedName>
</protein>